<feature type="transmembrane region" description="Helical" evidence="2">
    <location>
        <begin position="86"/>
        <end position="106"/>
    </location>
</feature>
<feature type="transmembrane region" description="Helical" evidence="2">
    <location>
        <begin position="20"/>
        <end position="42"/>
    </location>
</feature>
<feature type="transmembrane region" description="Helical" evidence="2">
    <location>
        <begin position="231"/>
        <end position="252"/>
    </location>
</feature>
<name>A0A8H7XVB8_PSICU</name>
<comment type="caution">
    <text evidence="3">The sequence shown here is derived from an EMBL/GenBank/DDBJ whole genome shotgun (WGS) entry which is preliminary data.</text>
</comment>
<evidence type="ECO:0008006" key="4">
    <source>
        <dbReference type="Google" id="ProtNLM"/>
    </source>
</evidence>
<feature type="transmembrane region" description="Helical" evidence="2">
    <location>
        <begin position="202"/>
        <end position="225"/>
    </location>
</feature>
<organism evidence="3">
    <name type="scientific">Psilocybe cubensis</name>
    <name type="common">Psychedelic mushroom</name>
    <name type="synonym">Stropharia cubensis</name>
    <dbReference type="NCBI Taxonomy" id="181762"/>
    <lineage>
        <taxon>Eukaryota</taxon>
        <taxon>Fungi</taxon>
        <taxon>Dikarya</taxon>
        <taxon>Basidiomycota</taxon>
        <taxon>Agaricomycotina</taxon>
        <taxon>Agaricomycetes</taxon>
        <taxon>Agaricomycetidae</taxon>
        <taxon>Agaricales</taxon>
        <taxon>Agaricineae</taxon>
        <taxon>Strophariaceae</taxon>
        <taxon>Psilocybe</taxon>
    </lineage>
</organism>
<evidence type="ECO:0000256" key="2">
    <source>
        <dbReference type="SAM" id="Phobius"/>
    </source>
</evidence>
<evidence type="ECO:0000256" key="1">
    <source>
        <dbReference type="SAM" id="MobiDB-lite"/>
    </source>
</evidence>
<proteinExistence type="predicted"/>
<dbReference type="EMBL" id="JAFIQS010000006">
    <property type="protein sequence ID" value="KAG5168356.1"/>
    <property type="molecule type" value="Genomic_DNA"/>
</dbReference>
<keyword evidence="2" id="KW-1133">Transmembrane helix</keyword>
<feature type="transmembrane region" description="Helical" evidence="2">
    <location>
        <begin position="54"/>
        <end position="74"/>
    </location>
</feature>
<feature type="transmembrane region" description="Helical" evidence="2">
    <location>
        <begin position="118"/>
        <end position="137"/>
    </location>
</feature>
<dbReference type="OrthoDB" id="3197626at2759"/>
<feature type="region of interest" description="Disordered" evidence="1">
    <location>
        <begin position="319"/>
        <end position="341"/>
    </location>
</feature>
<sequence length="341" mass="37893">MPDWKDPAEIQKDAVAFTKLMHALLGLYAYEFFISFDFEWDFITGKKKFKWPMVFYFANRYLLLFAMIGIAISLDTTSKLDCQTLYTFNQLAGDAAVGLASINLSIRAMAVWSQNRYIIGFLVLLILGHWSLILQGVQLSAVWVPGVGCQITKTNNTILAAIFIYSMCFDLIVLLLITYKLFGITGNRGSEVMGRSRLTHMIFSDGLIFFIIAFLANLVATVFMLLNLNQIMSVIFNVPAAVFSTIVATRAVRRLTNFTNNGPEVFAASSTTGQRGISVPPTQRSIVPTLTYKTGSRAGVHVQMETFTHGEVHHDDIYTKTKEGSETDIGTDIEGKGSLSQ</sequence>
<gene>
    <name evidence="3" type="ORF">JR316_006954</name>
</gene>
<keyword evidence="2" id="KW-0472">Membrane</keyword>
<keyword evidence="2" id="KW-0812">Transmembrane</keyword>
<protein>
    <recommendedName>
        <fullName evidence="4">Transmembrane protein</fullName>
    </recommendedName>
</protein>
<evidence type="ECO:0000313" key="3">
    <source>
        <dbReference type="EMBL" id="KAG5168356.1"/>
    </source>
</evidence>
<dbReference type="AlphaFoldDB" id="A0A8H7XVB8"/>
<reference evidence="3" key="1">
    <citation type="submission" date="2021-02" db="EMBL/GenBank/DDBJ databases">
        <title>Psilocybe cubensis genome.</title>
        <authorList>
            <person name="Mckernan K.J."/>
            <person name="Crawford S."/>
            <person name="Trippe A."/>
            <person name="Kane L.T."/>
            <person name="Mclaughlin S."/>
        </authorList>
    </citation>
    <scope>NUCLEOTIDE SEQUENCE [LARGE SCALE GENOMIC DNA]</scope>
    <source>
        <strain evidence="3">MGC-MH-2018</strain>
    </source>
</reference>
<accession>A0A8H7XVB8</accession>
<feature type="transmembrane region" description="Helical" evidence="2">
    <location>
        <begin position="157"/>
        <end position="182"/>
    </location>
</feature>